<dbReference type="EMBL" id="CP000267">
    <property type="protein sequence ID" value="ABD71868.1"/>
    <property type="molecule type" value="Genomic_DNA"/>
</dbReference>
<organism evidence="2 3">
    <name type="scientific">Albidiferax ferrireducens (strain ATCC BAA-621 / DSM 15236 / T118)</name>
    <name type="common">Rhodoferax ferrireducens</name>
    <dbReference type="NCBI Taxonomy" id="338969"/>
    <lineage>
        <taxon>Bacteria</taxon>
        <taxon>Pseudomonadati</taxon>
        <taxon>Pseudomonadota</taxon>
        <taxon>Betaproteobacteria</taxon>
        <taxon>Burkholderiales</taxon>
        <taxon>Comamonadaceae</taxon>
        <taxon>Rhodoferax</taxon>
    </lineage>
</organism>
<accession>Q21QT5</accession>
<keyword evidence="2" id="KW-0378">Hydrolase</keyword>
<dbReference type="GO" id="GO:0016787">
    <property type="term" value="F:hydrolase activity"/>
    <property type="evidence" value="ECO:0007669"/>
    <property type="project" value="UniProtKB-KW"/>
</dbReference>
<name>Q21QT5_ALBFT</name>
<evidence type="ECO:0000313" key="3">
    <source>
        <dbReference type="Proteomes" id="UP000008332"/>
    </source>
</evidence>
<dbReference type="Gene3D" id="3.40.1080.20">
    <property type="entry name" value="Acetyl-CoA hydrolase/transferase C-terminal domain"/>
    <property type="match status" value="1"/>
</dbReference>
<dbReference type="PANTHER" id="PTHR21432">
    <property type="entry name" value="ACETYL-COA HYDROLASE-RELATED"/>
    <property type="match status" value="1"/>
</dbReference>
<gene>
    <name evidence="2" type="ordered locus">Rfer_4178</name>
</gene>
<feature type="domain" description="Acetyl-CoA hydrolase/transferase C-terminal" evidence="1">
    <location>
        <begin position="266"/>
        <end position="416"/>
    </location>
</feature>
<dbReference type="InterPro" id="IPR037171">
    <property type="entry name" value="NagB/RpiA_transferase-like"/>
</dbReference>
<dbReference type="AlphaFoldDB" id="Q21QT5"/>
<dbReference type="Gene3D" id="3.30.750.70">
    <property type="entry name" value="4-hydroxybutyrate coenzyme like domains"/>
    <property type="match status" value="1"/>
</dbReference>
<dbReference type="OrthoDB" id="9801795at2"/>
<dbReference type="Proteomes" id="UP000008332">
    <property type="component" value="Chromosome"/>
</dbReference>
<keyword evidence="3" id="KW-1185">Reference proteome</keyword>
<keyword evidence="2" id="KW-0808">Transferase</keyword>
<evidence type="ECO:0000259" key="1">
    <source>
        <dbReference type="Pfam" id="PF13336"/>
    </source>
</evidence>
<dbReference type="HOGENOM" id="CLU_030703_0_1_4"/>
<dbReference type="RefSeq" id="WP_011466428.1">
    <property type="nucleotide sequence ID" value="NC_007908.1"/>
</dbReference>
<dbReference type="GO" id="GO:0008775">
    <property type="term" value="F:acetate CoA-transferase activity"/>
    <property type="evidence" value="ECO:0007669"/>
    <property type="project" value="InterPro"/>
</dbReference>
<proteinExistence type="predicted"/>
<dbReference type="PANTHER" id="PTHR21432:SF20">
    <property type="entry name" value="ACETYL-COA HYDROLASE"/>
    <property type="match status" value="1"/>
</dbReference>
<protein>
    <submittedName>
        <fullName evidence="2">Putative 4-hydroxybutyrate-CoA transferase/hydrolase</fullName>
    </submittedName>
</protein>
<dbReference type="SUPFAM" id="SSF100950">
    <property type="entry name" value="NagB/RpiA/CoA transferase-like"/>
    <property type="match status" value="2"/>
</dbReference>
<dbReference type="KEGG" id="rfr:Rfer_4178"/>
<reference evidence="3" key="1">
    <citation type="submission" date="2006-02" db="EMBL/GenBank/DDBJ databases">
        <title>Complete sequence of chromosome of Rhodoferax ferrireducens DSM 15236.</title>
        <authorList>
            <person name="Copeland A."/>
            <person name="Lucas S."/>
            <person name="Lapidus A."/>
            <person name="Barry K."/>
            <person name="Detter J.C."/>
            <person name="Glavina del Rio T."/>
            <person name="Hammon N."/>
            <person name="Israni S."/>
            <person name="Pitluck S."/>
            <person name="Brettin T."/>
            <person name="Bruce D."/>
            <person name="Han C."/>
            <person name="Tapia R."/>
            <person name="Gilna P."/>
            <person name="Kiss H."/>
            <person name="Schmutz J."/>
            <person name="Larimer F."/>
            <person name="Land M."/>
            <person name="Kyrpides N."/>
            <person name="Ivanova N."/>
            <person name="Richardson P."/>
        </authorList>
    </citation>
    <scope>NUCLEOTIDE SEQUENCE [LARGE SCALE GENOMIC DNA]</scope>
    <source>
        <strain evidence="3">ATCC BAA-621 / DSM 15236 / T118</strain>
    </source>
</reference>
<dbReference type="InterPro" id="IPR026888">
    <property type="entry name" value="AcetylCoA_hyd_C"/>
</dbReference>
<sequence length="425" mass="44236">MHHYPSASDLPWREILHPGAKLACSQMTSEPMALIASLANALAQTPPPHMPASLLIGTPFSTATQALPQDMAIATFGGMGAAATMARSRRLTVFPIHYSVSEHWCTKYAADVALLGLARDAATGRLYLGASHGYAIKAARTAKIVVAEVNAMAPCVHGGELPEDLSLTHIVESSYPLVESLTATAGATERAIATHVATQVQDGATIQIGIGSLANAVAEGLAGHRRLSIHTGLMTEPLWALVMSGAADNSYRRDYPGVSVISAIYGNAALYRVVELNQAVRMAPPAVTHGITSLAALPRFTAINSGLEVDLYGQVNSELAGGRYVGGIGGLNDFVRGAAASLNGLSIIALPARRRGRNGDISGIVSRLSGPATISASDADMVITEFGVASLRGASRAQRATRLIAIAHPDDREQLEGALASLDIS</sequence>
<dbReference type="Pfam" id="PF13336">
    <property type="entry name" value="AcetylCoA_hyd_C"/>
    <property type="match status" value="1"/>
</dbReference>
<dbReference type="InterPro" id="IPR046433">
    <property type="entry name" value="ActCoA_hydro"/>
</dbReference>
<dbReference type="STRING" id="338969.Rfer_4178"/>
<dbReference type="InterPro" id="IPR038460">
    <property type="entry name" value="AcetylCoA_hyd_C_sf"/>
</dbReference>
<dbReference type="eggNOG" id="COG0427">
    <property type="taxonomic scope" value="Bacteria"/>
</dbReference>
<evidence type="ECO:0000313" key="2">
    <source>
        <dbReference type="EMBL" id="ABD71868.1"/>
    </source>
</evidence>
<dbReference type="GO" id="GO:0006083">
    <property type="term" value="P:acetate metabolic process"/>
    <property type="evidence" value="ECO:0007669"/>
    <property type="project" value="InterPro"/>
</dbReference>
<dbReference type="Gene3D" id="3.40.1080.10">
    <property type="entry name" value="Glutaconate Coenzyme A-transferase"/>
    <property type="match status" value="1"/>
</dbReference>